<dbReference type="AlphaFoldDB" id="A0A2P2N9T5"/>
<organism evidence="1">
    <name type="scientific">Rhizophora mucronata</name>
    <name type="common">Asiatic mangrove</name>
    <dbReference type="NCBI Taxonomy" id="61149"/>
    <lineage>
        <taxon>Eukaryota</taxon>
        <taxon>Viridiplantae</taxon>
        <taxon>Streptophyta</taxon>
        <taxon>Embryophyta</taxon>
        <taxon>Tracheophyta</taxon>
        <taxon>Spermatophyta</taxon>
        <taxon>Magnoliopsida</taxon>
        <taxon>eudicotyledons</taxon>
        <taxon>Gunneridae</taxon>
        <taxon>Pentapetalae</taxon>
        <taxon>rosids</taxon>
        <taxon>fabids</taxon>
        <taxon>Malpighiales</taxon>
        <taxon>Rhizophoraceae</taxon>
        <taxon>Rhizophora</taxon>
    </lineage>
</organism>
<protein>
    <submittedName>
        <fullName evidence="1">Uncharacterized protein</fullName>
    </submittedName>
</protein>
<sequence>MWESLVKKDIERLVLTPNLIHRRMKWQDKILVTNFK</sequence>
<dbReference type="EMBL" id="GGEC01058757">
    <property type="protein sequence ID" value="MBX39241.1"/>
    <property type="molecule type" value="Transcribed_RNA"/>
</dbReference>
<name>A0A2P2N9T5_RHIMU</name>
<accession>A0A2P2N9T5</accession>
<proteinExistence type="predicted"/>
<evidence type="ECO:0000313" key="1">
    <source>
        <dbReference type="EMBL" id="MBX39241.1"/>
    </source>
</evidence>
<reference evidence="1" key="1">
    <citation type="submission" date="2018-02" db="EMBL/GenBank/DDBJ databases">
        <title>Rhizophora mucronata_Transcriptome.</title>
        <authorList>
            <person name="Meera S.P."/>
            <person name="Sreeshan A."/>
            <person name="Augustine A."/>
        </authorList>
    </citation>
    <scope>NUCLEOTIDE SEQUENCE</scope>
    <source>
        <tissue evidence="1">Leaf</tissue>
    </source>
</reference>